<dbReference type="AlphaFoldDB" id="A0A0C2FHL9"/>
<accession>A0A0C2FHL9</accession>
<evidence type="ECO:0000313" key="2">
    <source>
        <dbReference type="EMBL" id="KIH46234.1"/>
    </source>
</evidence>
<proteinExistence type="predicted"/>
<name>A0A0C2FHL9_9BILA</name>
<gene>
    <name evidence="2" type="ORF">ANCDUO_23715</name>
</gene>
<sequence length="180" mass="21228">MMKLLMNPRPWPDEESVNVEQFTRCNGNYGDSSVMRGLRSEDRLRTKALDQKCKVLEEENEKLMEKVCEFEMRERDEADMAETCRQLEKRIHEAEERESVYRAECELRIETARLEAERKGNGECEFTVINGNSQLSMKRHSITNNKTWNNNSVVATYMTHCISEWKLVLQNWQHDGGKYV</sequence>
<dbReference type="EMBL" id="KN769775">
    <property type="protein sequence ID" value="KIH46234.1"/>
    <property type="molecule type" value="Genomic_DNA"/>
</dbReference>
<protein>
    <submittedName>
        <fullName evidence="2">Uncharacterized protein</fullName>
    </submittedName>
</protein>
<evidence type="ECO:0000256" key="1">
    <source>
        <dbReference type="SAM" id="Coils"/>
    </source>
</evidence>
<keyword evidence="3" id="KW-1185">Reference proteome</keyword>
<feature type="coiled-coil region" evidence="1">
    <location>
        <begin position="46"/>
        <end position="104"/>
    </location>
</feature>
<dbReference type="Proteomes" id="UP000054047">
    <property type="component" value="Unassembled WGS sequence"/>
</dbReference>
<evidence type="ECO:0000313" key="3">
    <source>
        <dbReference type="Proteomes" id="UP000054047"/>
    </source>
</evidence>
<organism evidence="2 3">
    <name type="scientific">Ancylostoma duodenale</name>
    <dbReference type="NCBI Taxonomy" id="51022"/>
    <lineage>
        <taxon>Eukaryota</taxon>
        <taxon>Metazoa</taxon>
        <taxon>Ecdysozoa</taxon>
        <taxon>Nematoda</taxon>
        <taxon>Chromadorea</taxon>
        <taxon>Rhabditida</taxon>
        <taxon>Rhabditina</taxon>
        <taxon>Rhabditomorpha</taxon>
        <taxon>Strongyloidea</taxon>
        <taxon>Ancylostomatidae</taxon>
        <taxon>Ancylostomatinae</taxon>
        <taxon>Ancylostoma</taxon>
    </lineage>
</organism>
<keyword evidence="1" id="KW-0175">Coiled coil</keyword>
<reference evidence="2 3" key="1">
    <citation type="submission" date="2013-12" db="EMBL/GenBank/DDBJ databases">
        <title>Draft genome of the parsitic nematode Ancylostoma duodenale.</title>
        <authorList>
            <person name="Mitreva M."/>
        </authorList>
    </citation>
    <scope>NUCLEOTIDE SEQUENCE [LARGE SCALE GENOMIC DNA]</scope>
    <source>
        <strain evidence="2 3">Zhejiang</strain>
    </source>
</reference>